<reference evidence="2" key="1">
    <citation type="journal article" date="2020" name="Stud. Mycol.">
        <title>101 Dothideomycetes genomes: a test case for predicting lifestyles and emergence of pathogens.</title>
        <authorList>
            <person name="Haridas S."/>
            <person name="Albert R."/>
            <person name="Binder M."/>
            <person name="Bloem J."/>
            <person name="Labutti K."/>
            <person name="Salamov A."/>
            <person name="Andreopoulos B."/>
            <person name="Baker S."/>
            <person name="Barry K."/>
            <person name="Bills G."/>
            <person name="Bluhm B."/>
            <person name="Cannon C."/>
            <person name="Castanera R."/>
            <person name="Culley D."/>
            <person name="Daum C."/>
            <person name="Ezra D."/>
            <person name="Gonzalez J."/>
            <person name="Henrissat B."/>
            <person name="Kuo A."/>
            <person name="Liang C."/>
            <person name="Lipzen A."/>
            <person name="Lutzoni F."/>
            <person name="Magnuson J."/>
            <person name="Mondo S."/>
            <person name="Nolan M."/>
            <person name="Ohm R."/>
            <person name="Pangilinan J."/>
            <person name="Park H.-J."/>
            <person name="Ramirez L."/>
            <person name="Alfaro M."/>
            <person name="Sun H."/>
            <person name="Tritt A."/>
            <person name="Yoshinaga Y."/>
            <person name="Zwiers L.-H."/>
            <person name="Turgeon B."/>
            <person name="Goodwin S."/>
            <person name="Spatafora J."/>
            <person name="Crous P."/>
            <person name="Grigoriev I."/>
        </authorList>
    </citation>
    <scope>NUCLEOTIDE SEQUENCE</scope>
    <source>
        <strain evidence="2">CBS 119925</strain>
    </source>
</reference>
<dbReference type="EMBL" id="MU006663">
    <property type="protein sequence ID" value="KAF2741613.1"/>
    <property type="molecule type" value="Genomic_DNA"/>
</dbReference>
<evidence type="ECO:0000313" key="3">
    <source>
        <dbReference type="Proteomes" id="UP000799440"/>
    </source>
</evidence>
<gene>
    <name evidence="2" type="ORF">M011DRAFT_482416</name>
</gene>
<proteinExistence type="predicted"/>
<evidence type="ECO:0000256" key="1">
    <source>
        <dbReference type="SAM" id="MobiDB-lite"/>
    </source>
</evidence>
<dbReference type="Proteomes" id="UP000799440">
    <property type="component" value="Unassembled WGS sequence"/>
</dbReference>
<dbReference type="OrthoDB" id="10663040at2759"/>
<protein>
    <submittedName>
        <fullName evidence="2">Uncharacterized protein</fullName>
    </submittedName>
</protein>
<evidence type="ECO:0000313" key="2">
    <source>
        <dbReference type="EMBL" id="KAF2741613.1"/>
    </source>
</evidence>
<name>A0A6A6UUV4_9PLEO</name>
<feature type="region of interest" description="Disordered" evidence="1">
    <location>
        <begin position="71"/>
        <end position="97"/>
    </location>
</feature>
<accession>A0A6A6UUV4</accession>
<organism evidence="2 3">
    <name type="scientific">Sporormia fimetaria CBS 119925</name>
    <dbReference type="NCBI Taxonomy" id="1340428"/>
    <lineage>
        <taxon>Eukaryota</taxon>
        <taxon>Fungi</taxon>
        <taxon>Dikarya</taxon>
        <taxon>Ascomycota</taxon>
        <taxon>Pezizomycotina</taxon>
        <taxon>Dothideomycetes</taxon>
        <taxon>Pleosporomycetidae</taxon>
        <taxon>Pleosporales</taxon>
        <taxon>Sporormiaceae</taxon>
        <taxon>Sporormia</taxon>
    </lineage>
</organism>
<keyword evidence="3" id="KW-1185">Reference proteome</keyword>
<sequence length="473" mass="53112">MPTTPQFPLGFPAALLHRYPALAGIDWSSSIDSSLDTLSDYEPQTRSVPTVSLNFVAEEALRQAAVTEVLRDRQDRQAAQPHGDDDAPNNSLLQDGNGLDAAEHKIVTENASDSGYHSGLGTDTESACFMDSNGSSLGLPRNFLQEFIAFFGDTLIEKAGARQWAGHALAHHSSEDIEKHLNVLLKEYATELMSKPTNTWILEGSKVTRPVQDHAQIRLLTGATNLIRRSRPKIARYFRDNAVSVPVSETSLSARLQELGQQLSLTERLSLFTKSAAVTRDPTEAAPDLEADDEMRDEIEEDELFSDLETVRNLLVLSDAFRRLAMDLRHTLYHGDGLEMERIRTALLETQQHPLLEAEFDVKGTVTDFMRSQYGDEFSSLGSVVVLTGSVLYAQATTCAERYTEEIKYNSSKTNSSRNWLPYRRTSLLEYRHQNRSDGRYRPPCQRNVRRADRGPSTANRLDRISFEYLAIW</sequence>
<dbReference type="AlphaFoldDB" id="A0A6A6UUV4"/>